<feature type="compositionally biased region" description="Polar residues" evidence="1">
    <location>
        <begin position="460"/>
        <end position="495"/>
    </location>
</feature>
<dbReference type="AlphaFoldDB" id="A0A267DPH0"/>
<feature type="compositionally biased region" description="Polar residues" evidence="1">
    <location>
        <begin position="601"/>
        <end position="612"/>
    </location>
</feature>
<feature type="compositionally biased region" description="Basic and acidic residues" evidence="1">
    <location>
        <begin position="422"/>
        <end position="441"/>
    </location>
</feature>
<organism evidence="2 3">
    <name type="scientific">Macrostomum lignano</name>
    <dbReference type="NCBI Taxonomy" id="282301"/>
    <lineage>
        <taxon>Eukaryota</taxon>
        <taxon>Metazoa</taxon>
        <taxon>Spiralia</taxon>
        <taxon>Lophotrochozoa</taxon>
        <taxon>Platyhelminthes</taxon>
        <taxon>Rhabditophora</taxon>
        <taxon>Macrostomorpha</taxon>
        <taxon>Macrostomida</taxon>
        <taxon>Macrostomidae</taxon>
        <taxon>Macrostomum</taxon>
    </lineage>
</organism>
<comment type="caution">
    <text evidence="2">The sequence shown here is derived from an EMBL/GenBank/DDBJ whole genome shotgun (WGS) entry which is preliminary data.</text>
</comment>
<accession>A0A267DPH0</accession>
<feature type="compositionally biased region" description="Basic and acidic residues" evidence="1">
    <location>
        <begin position="246"/>
        <end position="260"/>
    </location>
</feature>
<evidence type="ECO:0000313" key="2">
    <source>
        <dbReference type="EMBL" id="PAA51181.1"/>
    </source>
</evidence>
<dbReference type="EMBL" id="NIVC01003490">
    <property type="protein sequence ID" value="PAA51181.1"/>
    <property type="molecule type" value="Genomic_DNA"/>
</dbReference>
<feature type="region of interest" description="Disordered" evidence="1">
    <location>
        <begin position="246"/>
        <end position="295"/>
    </location>
</feature>
<protein>
    <submittedName>
        <fullName evidence="2">Uncharacterized protein</fullName>
    </submittedName>
</protein>
<feature type="compositionally biased region" description="Basic and acidic residues" evidence="1">
    <location>
        <begin position="628"/>
        <end position="643"/>
    </location>
</feature>
<sequence length="833" mass="94000">MASASTCGRQHAPMGTPTSDGFEPKQPDLEKKKVVIDYSPGPDSISKVMRKRTLSMMELLGDNFDGKEARSTDFPKFSASSRGFSIEKHSCKPPVASKPDINREAKQVEDRKSAKRSQCGMRQEDDVQPDQQFSIQQSDHRCRRVAPGQECKPKPKTKPCTFPQLSLALFPMPMPMDDMQQVRQPKSGKRADQTTIHSASTRFPQFEDSKGKKKLRVSFAQEAEEDITAMYTRCDPKWQERLANETAKKGRKTAAKENQSREQINPDIGKMPNYTEQSGKHQTVQQKQPSVKIQQETKRNITETQLNELQRCVGMYDDGNYPQETNAEPELPEAPQYRTPKKYRGSCWDMYQQESPGGSKESEQMEQLQCTESSLGDEKQQSGSETLQDAERLHQCNGKIYSEYNRVEFEANRDEEDEDDTESRKPIGNENFEKQATDKQRPGSSVLAELEVSRMEPIPIQQTKRVSQDYTLQIGVRNSTTGESFAENQQSTTRDQAVDKTRIQASQEDQQQRVRRCNSQHRPQALANQKSVQRQSRAEKPPCIGFQRTGGLNQHRRSESEPSMQRDRRISPSGQRPERSDALRQNTWKRDDNKVDPPPQTVTKCLEQTVQQRPKESTDILDACNEALRQDSERKRRREQAERAQEIALLEALKPKRKAAPEQNQPATTCPKVECHCSLHSEQTCKGPAKKRPVAKPIADSDCNKQTKESTSDRINPESACSEDAGKVEWVREGHLLVKLNNGKPSGAKVVSKGSLSDDIYSSGDQPVKAESSEATTPEQKTLEEETMEDSSMVETVPQPPRNDLLWGAGEGENTLETTDDDPVAGSKKKCCC</sequence>
<feature type="compositionally biased region" description="Polar residues" evidence="1">
    <location>
        <begin position="365"/>
        <end position="374"/>
    </location>
</feature>
<dbReference type="Proteomes" id="UP000215902">
    <property type="component" value="Unassembled WGS sequence"/>
</dbReference>
<feature type="compositionally biased region" description="Basic and acidic residues" evidence="1">
    <location>
        <begin position="100"/>
        <end position="112"/>
    </location>
</feature>
<reference evidence="2 3" key="1">
    <citation type="submission" date="2017-06" db="EMBL/GenBank/DDBJ databases">
        <title>A platform for efficient transgenesis in Macrostomum lignano, a flatworm model organism for stem cell research.</title>
        <authorList>
            <person name="Berezikov E."/>
        </authorList>
    </citation>
    <scope>NUCLEOTIDE SEQUENCE [LARGE SCALE GENOMIC DNA]</scope>
    <source>
        <strain evidence="2">DV1</strain>
        <tissue evidence="2">Whole organism</tissue>
    </source>
</reference>
<gene>
    <name evidence="2" type="ORF">BOX15_Mlig018065g1</name>
</gene>
<feature type="compositionally biased region" description="Basic and acidic residues" evidence="1">
    <location>
        <begin position="22"/>
        <end position="32"/>
    </location>
</feature>
<evidence type="ECO:0000313" key="3">
    <source>
        <dbReference type="Proteomes" id="UP000215902"/>
    </source>
</evidence>
<feature type="compositionally biased region" description="Polar residues" evidence="1">
    <location>
        <begin position="274"/>
        <end position="294"/>
    </location>
</feature>
<feature type="region of interest" description="Disordered" evidence="1">
    <location>
        <begin position="1"/>
        <end position="32"/>
    </location>
</feature>
<feature type="region of interest" description="Disordered" evidence="1">
    <location>
        <begin position="745"/>
        <end position="833"/>
    </location>
</feature>
<feature type="region of interest" description="Disordered" evidence="1">
    <location>
        <begin position="186"/>
        <end position="213"/>
    </location>
</feature>
<name>A0A267DPH0_9PLAT</name>
<feature type="compositionally biased region" description="Basic and acidic residues" evidence="1">
    <location>
        <begin position="556"/>
        <end position="595"/>
    </location>
</feature>
<evidence type="ECO:0000256" key="1">
    <source>
        <dbReference type="SAM" id="MobiDB-lite"/>
    </source>
</evidence>
<feature type="region of interest" description="Disordered" evidence="1">
    <location>
        <begin position="316"/>
        <end position="643"/>
    </location>
</feature>
<proteinExistence type="predicted"/>
<feature type="region of interest" description="Disordered" evidence="1">
    <location>
        <begin position="686"/>
        <end position="720"/>
    </location>
</feature>
<feature type="compositionally biased region" description="Polar residues" evidence="1">
    <location>
        <begin position="193"/>
        <end position="203"/>
    </location>
</feature>
<keyword evidence="3" id="KW-1185">Reference proteome</keyword>
<feature type="compositionally biased region" description="Polar residues" evidence="1">
    <location>
        <begin position="520"/>
        <end position="535"/>
    </location>
</feature>
<feature type="region of interest" description="Disordered" evidence="1">
    <location>
        <begin position="85"/>
        <end position="158"/>
    </location>
</feature>
<feature type="compositionally biased region" description="Basic and acidic residues" evidence="1">
    <location>
        <begin position="702"/>
        <end position="716"/>
    </location>
</feature>